<name>A0ACC0LKM5_RHOML</name>
<dbReference type="EMBL" id="CM046399">
    <property type="protein sequence ID" value="KAI8529338.1"/>
    <property type="molecule type" value="Genomic_DNA"/>
</dbReference>
<reference evidence="1" key="1">
    <citation type="submission" date="2022-02" db="EMBL/GenBank/DDBJ databases">
        <title>Plant Genome Project.</title>
        <authorList>
            <person name="Zhang R.-G."/>
        </authorList>
    </citation>
    <scope>NUCLEOTIDE SEQUENCE</scope>
    <source>
        <strain evidence="1">AT1</strain>
    </source>
</reference>
<accession>A0ACC0LKM5</accession>
<comment type="caution">
    <text evidence="1">The sequence shown here is derived from an EMBL/GenBank/DDBJ whole genome shotgun (WGS) entry which is preliminary data.</text>
</comment>
<organism evidence="1 2">
    <name type="scientific">Rhododendron molle</name>
    <name type="common">Chinese azalea</name>
    <name type="synonym">Azalea mollis</name>
    <dbReference type="NCBI Taxonomy" id="49168"/>
    <lineage>
        <taxon>Eukaryota</taxon>
        <taxon>Viridiplantae</taxon>
        <taxon>Streptophyta</taxon>
        <taxon>Embryophyta</taxon>
        <taxon>Tracheophyta</taxon>
        <taxon>Spermatophyta</taxon>
        <taxon>Magnoliopsida</taxon>
        <taxon>eudicotyledons</taxon>
        <taxon>Gunneridae</taxon>
        <taxon>Pentapetalae</taxon>
        <taxon>asterids</taxon>
        <taxon>Ericales</taxon>
        <taxon>Ericaceae</taxon>
        <taxon>Ericoideae</taxon>
        <taxon>Rhodoreae</taxon>
        <taxon>Rhododendron</taxon>
    </lineage>
</organism>
<evidence type="ECO:0000313" key="1">
    <source>
        <dbReference type="EMBL" id="KAI8529338.1"/>
    </source>
</evidence>
<dbReference type="Proteomes" id="UP001062846">
    <property type="component" value="Chromosome 12"/>
</dbReference>
<evidence type="ECO:0000313" key="2">
    <source>
        <dbReference type="Proteomes" id="UP001062846"/>
    </source>
</evidence>
<protein>
    <submittedName>
        <fullName evidence="1">Uncharacterized protein</fullName>
    </submittedName>
</protein>
<proteinExistence type="predicted"/>
<sequence length="79" mass="8997">MLLKQVRLSKAKRKEAETETERLRPASESGRERHSLKRMLCKDSVSKSEAFSDRRGVRSNATMASQSGRIRSQSTNFVI</sequence>
<gene>
    <name evidence="1" type="ORF">RHMOL_Rhmol12G0217400</name>
</gene>
<keyword evidence="2" id="KW-1185">Reference proteome</keyword>